<gene>
    <name evidence="2" type="ORF">METZ01_LOCUS358495</name>
</gene>
<evidence type="ECO:0000256" key="1">
    <source>
        <dbReference type="SAM" id="MobiDB-lite"/>
    </source>
</evidence>
<organism evidence="2">
    <name type="scientific">marine metagenome</name>
    <dbReference type="NCBI Taxonomy" id="408172"/>
    <lineage>
        <taxon>unclassified sequences</taxon>
        <taxon>metagenomes</taxon>
        <taxon>ecological metagenomes</taxon>
    </lineage>
</organism>
<name>A0A382S9M8_9ZZZZ</name>
<dbReference type="AlphaFoldDB" id="A0A382S9M8"/>
<feature type="region of interest" description="Disordered" evidence="1">
    <location>
        <begin position="26"/>
        <end position="47"/>
    </location>
</feature>
<feature type="compositionally biased region" description="Polar residues" evidence="1">
    <location>
        <begin position="33"/>
        <end position="47"/>
    </location>
</feature>
<evidence type="ECO:0000313" key="2">
    <source>
        <dbReference type="EMBL" id="SVD05641.1"/>
    </source>
</evidence>
<dbReference type="EMBL" id="UINC01126879">
    <property type="protein sequence ID" value="SVD05641.1"/>
    <property type="molecule type" value="Genomic_DNA"/>
</dbReference>
<reference evidence="2" key="1">
    <citation type="submission" date="2018-05" db="EMBL/GenBank/DDBJ databases">
        <authorList>
            <person name="Lanie J.A."/>
            <person name="Ng W.-L."/>
            <person name="Kazmierczak K.M."/>
            <person name="Andrzejewski T.M."/>
            <person name="Davidsen T.M."/>
            <person name="Wayne K.J."/>
            <person name="Tettelin H."/>
            <person name="Glass J.I."/>
            <person name="Rusch D."/>
            <person name="Podicherti R."/>
            <person name="Tsui H.-C.T."/>
            <person name="Winkler M.E."/>
        </authorList>
    </citation>
    <scope>NUCLEOTIDE SEQUENCE</scope>
</reference>
<proteinExistence type="predicted"/>
<accession>A0A382S9M8</accession>
<sequence>MPMSQFEVWGRHKLAFFESILDTFKTDGEKGNSPANDDTTFGGSSNDIQDLKKQLEEMQSRLKALDIRPEE</sequence>
<protein>
    <submittedName>
        <fullName evidence="2">Uncharacterized protein</fullName>
    </submittedName>
</protein>